<gene>
    <name evidence="1" type="ORF">IOE58_12890</name>
</gene>
<dbReference type="EMBL" id="JADEYR010000019">
    <property type="protein sequence ID" value="MBE9405037.1"/>
    <property type="molecule type" value="Genomic_DNA"/>
</dbReference>
<dbReference type="SUPFAM" id="SSF51556">
    <property type="entry name" value="Metallo-dependent hydrolases"/>
    <property type="match status" value="1"/>
</dbReference>
<dbReference type="PANTHER" id="PTHR46124:SF2">
    <property type="entry name" value="D-AMINOACYL-TRNA DEACYLASE"/>
    <property type="match status" value="1"/>
</dbReference>
<dbReference type="InterPro" id="IPR001130">
    <property type="entry name" value="TatD-like"/>
</dbReference>
<dbReference type="Proteomes" id="UP000644727">
    <property type="component" value="Unassembled WGS sequence"/>
</dbReference>
<name>A0ABR9W3L4_9MICO</name>
<dbReference type="Pfam" id="PF01026">
    <property type="entry name" value="TatD_DNase"/>
    <property type="match status" value="1"/>
</dbReference>
<dbReference type="GO" id="GO:0016787">
    <property type="term" value="F:hydrolase activity"/>
    <property type="evidence" value="ECO:0007669"/>
    <property type="project" value="UniProtKB-KW"/>
</dbReference>
<organism evidence="1 2">
    <name type="scientific">Brachybacterium epidermidis</name>
    <dbReference type="NCBI Taxonomy" id="2781983"/>
    <lineage>
        <taxon>Bacteria</taxon>
        <taxon>Bacillati</taxon>
        <taxon>Actinomycetota</taxon>
        <taxon>Actinomycetes</taxon>
        <taxon>Micrococcales</taxon>
        <taxon>Dermabacteraceae</taxon>
        <taxon>Brachybacterium</taxon>
    </lineage>
</organism>
<reference evidence="1 2" key="1">
    <citation type="submission" date="2020-10" db="EMBL/GenBank/DDBJ databases">
        <title>Draft genome and description of Brachybacterium epidermidis sp nov.</title>
        <authorList>
            <person name="Boxberger M."/>
            <person name="La Scola B."/>
        </authorList>
    </citation>
    <scope>NUCLEOTIDE SEQUENCE [LARGE SCALE GENOMIC DNA]</scope>
    <source>
        <strain evidence="1 2">Marseille-Q2903</strain>
    </source>
</reference>
<dbReference type="InterPro" id="IPR032466">
    <property type="entry name" value="Metal_Hydrolase"/>
</dbReference>
<dbReference type="Gene3D" id="3.20.20.140">
    <property type="entry name" value="Metal-dependent hydrolases"/>
    <property type="match status" value="1"/>
</dbReference>
<dbReference type="RefSeq" id="WP_193866776.1">
    <property type="nucleotide sequence ID" value="NZ_JADEYR010000019.1"/>
</dbReference>
<dbReference type="PANTHER" id="PTHR46124">
    <property type="entry name" value="D-AMINOACYL-TRNA DEACYLASE"/>
    <property type="match status" value="1"/>
</dbReference>
<sequence length="254" mass="28234">MKRSALLDTHCHVGAYSDPMSVVRDAERTGTSIVAVTEDPDEYRRLKTRLGSRREIEVALGLHPLRAASFTPNDLARFFRFVPQCAWIGEVGLDFSRAGAATKKQQLKVFEVVLTEAQPGRHPLTVHSRGAEKEVIERLRDARVSGVMHWYSGPIGPIDDALAAGLYFSFNAAMVQSNRFASLVRAIPADRVLLETDGPYAKSRGRIAYPHEFNDVVRDLANAWGTAVEEATSIIGENQARFLSQTDTTRRLLR</sequence>
<keyword evidence="2" id="KW-1185">Reference proteome</keyword>
<keyword evidence="1" id="KW-0378">Hydrolase</keyword>
<protein>
    <submittedName>
        <fullName evidence="1">TatD family hydrolase</fullName>
    </submittedName>
</protein>
<proteinExistence type="predicted"/>
<dbReference type="PIRSF" id="PIRSF005902">
    <property type="entry name" value="DNase_TatD"/>
    <property type="match status" value="1"/>
</dbReference>
<evidence type="ECO:0000313" key="2">
    <source>
        <dbReference type="Proteomes" id="UP000644727"/>
    </source>
</evidence>
<comment type="caution">
    <text evidence="1">The sequence shown here is derived from an EMBL/GenBank/DDBJ whole genome shotgun (WGS) entry which is preliminary data.</text>
</comment>
<accession>A0ABR9W3L4</accession>
<evidence type="ECO:0000313" key="1">
    <source>
        <dbReference type="EMBL" id="MBE9405037.1"/>
    </source>
</evidence>